<evidence type="ECO:0000313" key="4">
    <source>
        <dbReference type="Proteomes" id="UP001500394"/>
    </source>
</evidence>
<reference evidence="4" key="1">
    <citation type="journal article" date="2019" name="Int. J. Syst. Evol. Microbiol.">
        <title>The Global Catalogue of Microorganisms (GCM) 10K type strain sequencing project: providing services to taxonomists for standard genome sequencing and annotation.</title>
        <authorList>
            <consortium name="The Broad Institute Genomics Platform"/>
            <consortium name="The Broad Institute Genome Sequencing Center for Infectious Disease"/>
            <person name="Wu L."/>
            <person name="Ma J."/>
        </authorList>
    </citation>
    <scope>NUCLEOTIDE SEQUENCE [LARGE SCALE GENOMIC DNA]</scope>
    <source>
        <strain evidence="4">JCM 17858</strain>
    </source>
</reference>
<feature type="region of interest" description="Disordered" evidence="1">
    <location>
        <begin position="115"/>
        <end position="154"/>
    </location>
</feature>
<keyword evidence="4" id="KW-1185">Reference proteome</keyword>
<evidence type="ECO:0008006" key="5">
    <source>
        <dbReference type="Google" id="ProtNLM"/>
    </source>
</evidence>
<evidence type="ECO:0000313" key="3">
    <source>
        <dbReference type="EMBL" id="GAA4516951.1"/>
    </source>
</evidence>
<evidence type="ECO:0000256" key="2">
    <source>
        <dbReference type="SAM" id="SignalP"/>
    </source>
</evidence>
<organism evidence="3 4">
    <name type="scientific">Sphingobacterium thermophilum</name>
    <dbReference type="NCBI Taxonomy" id="768534"/>
    <lineage>
        <taxon>Bacteria</taxon>
        <taxon>Pseudomonadati</taxon>
        <taxon>Bacteroidota</taxon>
        <taxon>Sphingobacteriia</taxon>
        <taxon>Sphingobacteriales</taxon>
        <taxon>Sphingobacteriaceae</taxon>
        <taxon>Sphingobacterium</taxon>
    </lineage>
</organism>
<gene>
    <name evidence="3" type="ORF">GCM10023173_16890</name>
</gene>
<dbReference type="RefSeq" id="WP_345067407.1">
    <property type="nucleotide sequence ID" value="NZ_BAABGR010000019.1"/>
</dbReference>
<feature type="signal peptide" evidence="2">
    <location>
        <begin position="1"/>
        <end position="20"/>
    </location>
</feature>
<dbReference type="Proteomes" id="UP001500394">
    <property type="component" value="Unassembled WGS sequence"/>
</dbReference>
<proteinExistence type="predicted"/>
<comment type="caution">
    <text evidence="3">The sequence shown here is derived from an EMBL/GenBank/DDBJ whole genome shotgun (WGS) entry which is preliminary data.</text>
</comment>
<dbReference type="EMBL" id="BAABGR010000019">
    <property type="protein sequence ID" value="GAA4516951.1"/>
    <property type="molecule type" value="Genomic_DNA"/>
</dbReference>
<evidence type="ECO:0000256" key="1">
    <source>
        <dbReference type="SAM" id="MobiDB-lite"/>
    </source>
</evidence>
<keyword evidence="2" id="KW-0732">Signal</keyword>
<accession>A0ABP8R376</accession>
<name>A0ABP8R376_9SPHI</name>
<sequence>MKKILSIAILLSGIGFGAFAQEKVNKEKRQHRPVREKKEWVKRTPEEIATKRTEMLDKELNFTDQQRQEVYKLNLERAQKAKAIQEKRRQEHQAARKEFMAHREKFEKILTEEQKQKLKNKYSKESGAKFRKGRDMEHRRMRIDSLKKKENSVG</sequence>
<protein>
    <recommendedName>
        <fullName evidence="5">P pilus assembly/Cpx signaling pathway, periplasmic inhibitor/zinc-resistance associated protein</fullName>
    </recommendedName>
</protein>
<feature type="chain" id="PRO_5047280233" description="P pilus assembly/Cpx signaling pathway, periplasmic inhibitor/zinc-resistance associated protein" evidence="2">
    <location>
        <begin position="21"/>
        <end position="154"/>
    </location>
</feature>